<dbReference type="InterPro" id="IPR029057">
    <property type="entry name" value="PRTase-like"/>
</dbReference>
<dbReference type="STRING" id="545619.SAMN04489860_0650"/>
<name>A0A1H1NXV6_9CELL</name>
<gene>
    <name evidence="1" type="ORF">SAMN04489860_0650</name>
</gene>
<organism evidence="1 2">
    <name type="scientific">Paraoerskovia marina</name>
    <dbReference type="NCBI Taxonomy" id="545619"/>
    <lineage>
        <taxon>Bacteria</taxon>
        <taxon>Bacillati</taxon>
        <taxon>Actinomycetota</taxon>
        <taxon>Actinomycetes</taxon>
        <taxon>Micrococcales</taxon>
        <taxon>Cellulomonadaceae</taxon>
        <taxon>Paraoerskovia</taxon>
    </lineage>
</organism>
<dbReference type="Gene3D" id="3.40.50.2020">
    <property type="match status" value="1"/>
</dbReference>
<dbReference type="eggNOG" id="COG1040">
    <property type="taxonomic scope" value="Bacteria"/>
</dbReference>
<dbReference type="InterPro" id="IPR028944">
    <property type="entry name" value="PRTase_ComF-like"/>
</dbReference>
<reference evidence="1 2" key="1">
    <citation type="submission" date="2016-10" db="EMBL/GenBank/DDBJ databases">
        <authorList>
            <person name="de Groot N.N."/>
        </authorList>
    </citation>
    <scope>NUCLEOTIDE SEQUENCE [LARGE SCALE GENOMIC DNA]</scope>
    <source>
        <strain evidence="1 2">DSM 22126</strain>
    </source>
</reference>
<evidence type="ECO:0000313" key="1">
    <source>
        <dbReference type="EMBL" id="SDS03782.1"/>
    </source>
</evidence>
<accession>A0A1H1NXV6</accession>
<protein>
    <submittedName>
        <fullName evidence="1">PRTase ComF-like</fullName>
    </submittedName>
</protein>
<dbReference type="OrthoDB" id="5144393at2"/>
<dbReference type="SUPFAM" id="SSF53271">
    <property type="entry name" value="PRTase-like"/>
    <property type="match status" value="1"/>
</dbReference>
<dbReference type="AlphaFoldDB" id="A0A1H1NXV6"/>
<evidence type="ECO:0000313" key="2">
    <source>
        <dbReference type="Proteomes" id="UP000185663"/>
    </source>
</evidence>
<proteinExistence type="predicted"/>
<dbReference type="RefSeq" id="WP_083371570.1">
    <property type="nucleotide sequence ID" value="NZ_LT629776.1"/>
</dbReference>
<dbReference type="Pfam" id="PF15610">
    <property type="entry name" value="PRTase_3"/>
    <property type="match status" value="1"/>
</dbReference>
<dbReference type="EMBL" id="LT629776">
    <property type="protein sequence ID" value="SDS03782.1"/>
    <property type="molecule type" value="Genomic_DNA"/>
</dbReference>
<sequence>MTATVRRVATWTVAHDPWTSGLDVAAYSRMKHGSVADLRDFGTAVGQDLVAQVPALVEDPADVVFPVAYLAVRPACWFLARHALDVVDHERSRRGRPPGRIVHVHKDAVTARDYATADAADRAAELASIGFTLRERLDGAQVVVVDDVRVTGSAERTIFAALAAAGDRPRREVAAYVAVMDGAAAHDPSIESRLNLAAAASLDDLAELARTGEMHLTIRMLKRVLGADEGERRRFLAECTPDLVEEMRAGALATGPAFVESYRNGVADLEPVPAT</sequence>
<dbReference type="Proteomes" id="UP000185663">
    <property type="component" value="Chromosome I"/>
</dbReference>
<keyword evidence="2" id="KW-1185">Reference proteome</keyword>